<name>A0A2M6XCL1_9BACT</name>
<comment type="caution">
    <text evidence="1">The sequence shown here is derived from an EMBL/GenBank/DDBJ whole genome shotgun (WGS) entry which is preliminary data.</text>
</comment>
<dbReference type="Proteomes" id="UP000228996">
    <property type="component" value="Unassembled WGS sequence"/>
</dbReference>
<evidence type="ECO:0000313" key="2">
    <source>
        <dbReference type="Proteomes" id="UP000228996"/>
    </source>
</evidence>
<proteinExistence type="predicted"/>
<dbReference type="AlphaFoldDB" id="A0A2M6XCL1"/>
<sequence length="381" mass="42656">MIDSKEKAEIIPNRKYLLTTSEYAEAVLVIDNAVLADHSTEETRALVGSTVAGLSNLADFDKSNAEFITQRLESFIPHMLDGRRSIREYLDLWKDRDAFHQRAEGMINSINPTASPVKLKSFEALLFNRNLPYAAGVVVDTEDMQKIAVKVGVRNFSGLHVKAGEWGSLMFLVVPGKLSAQPKDVLDKLMDTLSHENYHALAAMMGASGGKARLAESSKKLYESSQNIVMLDNLHGHIDNVLRVAKGELIPEVNMNINVYPLKGEKDTRLRAAFRAIAAQTLGPIETDIQRFQVSLDNPPPRWKPTVEELLKVKSRADGLRDLILQRTTNFFEARGVALQNGNERLLFYASTFLALPDFYLLPKVMENLNQKYQNNQKTGN</sequence>
<reference evidence="2" key="1">
    <citation type="submission" date="2017-09" db="EMBL/GenBank/DDBJ databases">
        <title>Depth-based differentiation of microbial function through sediment-hosted aquifers and enrichment of novel symbionts in the deep terrestrial subsurface.</title>
        <authorList>
            <person name="Probst A.J."/>
            <person name="Ladd B."/>
            <person name="Jarett J.K."/>
            <person name="Geller-Mcgrath D.E."/>
            <person name="Sieber C.M.K."/>
            <person name="Emerson J.B."/>
            <person name="Anantharaman K."/>
            <person name="Thomas B.C."/>
            <person name="Malmstrom R."/>
            <person name="Stieglmeier M."/>
            <person name="Klingl A."/>
            <person name="Woyke T."/>
            <person name="Ryan C.M."/>
            <person name="Banfield J.F."/>
        </authorList>
    </citation>
    <scope>NUCLEOTIDE SEQUENCE [LARGE SCALE GENOMIC DNA]</scope>
</reference>
<dbReference type="EMBL" id="PEYO01000017">
    <property type="protein sequence ID" value="PIU03412.1"/>
    <property type="molecule type" value="Genomic_DNA"/>
</dbReference>
<gene>
    <name evidence="1" type="ORF">COT44_03135</name>
</gene>
<evidence type="ECO:0000313" key="1">
    <source>
        <dbReference type="EMBL" id="PIU03412.1"/>
    </source>
</evidence>
<organism evidence="1 2">
    <name type="scientific">Candidatus Shapirobacteria bacterium CG08_land_8_20_14_0_20_39_18</name>
    <dbReference type="NCBI Taxonomy" id="1974883"/>
    <lineage>
        <taxon>Bacteria</taxon>
        <taxon>Candidatus Shapironibacteriota</taxon>
    </lineage>
</organism>
<protein>
    <submittedName>
        <fullName evidence="1">Uncharacterized protein</fullName>
    </submittedName>
</protein>
<accession>A0A2M6XCL1</accession>